<evidence type="ECO:0000313" key="2">
    <source>
        <dbReference type="EMBL" id="PKK69622.1"/>
    </source>
</evidence>
<keyword evidence="1" id="KW-0812">Transmembrane</keyword>
<dbReference type="AlphaFoldDB" id="A0A2N1N6R2"/>
<dbReference type="Proteomes" id="UP000233469">
    <property type="component" value="Unassembled WGS sequence"/>
</dbReference>
<comment type="caution">
    <text evidence="2">The sequence shown here is derived from an EMBL/GenBank/DDBJ whole genome shotgun (WGS) entry which is preliminary data.</text>
</comment>
<dbReference type="EMBL" id="LLXL01000706">
    <property type="protein sequence ID" value="PKK69626.1"/>
    <property type="molecule type" value="Genomic_DNA"/>
</dbReference>
<protein>
    <submittedName>
        <fullName evidence="2">Uncharacterized protein</fullName>
    </submittedName>
</protein>
<reference evidence="2 4" key="2">
    <citation type="submission" date="2017-10" db="EMBL/GenBank/DDBJ databases">
        <title>Extensive intraspecific genome diversity in a model arbuscular mycorrhizal fungus.</title>
        <authorList>
            <person name="Chen E.C.H."/>
            <person name="Morin E."/>
            <person name="Baudet D."/>
            <person name="Noel J."/>
            <person name="Ndikumana S."/>
            <person name="Charron P."/>
            <person name="St-Onge C."/>
            <person name="Giorgi J."/>
            <person name="Grigoriev I.V."/>
            <person name="Roux C."/>
            <person name="Martin F.M."/>
            <person name="Corradi N."/>
        </authorList>
    </citation>
    <scope>NUCLEOTIDE SEQUENCE [LARGE SCALE GENOMIC DNA]</scope>
    <source>
        <strain evidence="2 4">C2</strain>
    </source>
</reference>
<evidence type="ECO:0000313" key="4">
    <source>
        <dbReference type="Proteomes" id="UP000233469"/>
    </source>
</evidence>
<dbReference type="VEuPathDB" id="FungiDB:RhiirA1_474952"/>
<sequence>MGKASSLINIIRQERDILKLRKLNIDSPISISNEINILNELSKALKTHSTFEIYKNGCKYRLDQMSFQDDEDNATKFLVNFRSLCFKVCGLEVWVCGCVGWECGMWECVWVWSVEVGVWVGSVGVWVWECGSVCGCGSAGWECGSGSVGWECGSVGVWVGCGSVGVCVGVGVRECGLSSLCLGLFFIRSSFRPFSLRLSLGPFRFSLYLGLFLLGPLLYIQILYSLVPYITDLEK</sequence>
<gene>
    <name evidence="2" type="ORF">RhiirC2_712521</name>
    <name evidence="3" type="ORF">RhiirC2_712524</name>
</gene>
<evidence type="ECO:0000256" key="1">
    <source>
        <dbReference type="SAM" id="Phobius"/>
    </source>
</evidence>
<keyword evidence="1" id="KW-1133">Transmembrane helix</keyword>
<organism evidence="2 4">
    <name type="scientific">Rhizophagus irregularis</name>
    <dbReference type="NCBI Taxonomy" id="588596"/>
    <lineage>
        <taxon>Eukaryota</taxon>
        <taxon>Fungi</taxon>
        <taxon>Fungi incertae sedis</taxon>
        <taxon>Mucoromycota</taxon>
        <taxon>Glomeromycotina</taxon>
        <taxon>Glomeromycetes</taxon>
        <taxon>Glomerales</taxon>
        <taxon>Glomeraceae</taxon>
        <taxon>Rhizophagus</taxon>
    </lineage>
</organism>
<evidence type="ECO:0000313" key="3">
    <source>
        <dbReference type="EMBL" id="PKK69626.1"/>
    </source>
</evidence>
<keyword evidence="1" id="KW-0472">Membrane</keyword>
<proteinExistence type="predicted"/>
<accession>A0A2N1N6R2</accession>
<dbReference type="VEuPathDB" id="FungiDB:FUN_003535"/>
<feature type="transmembrane region" description="Helical" evidence="1">
    <location>
        <begin position="205"/>
        <end position="227"/>
    </location>
</feature>
<reference evidence="2 4" key="1">
    <citation type="submission" date="2016-04" db="EMBL/GenBank/DDBJ databases">
        <title>Genome analyses suggest a sexual origin of heterokaryosis in a supposedly ancient asexual fungus.</title>
        <authorList>
            <person name="Ropars J."/>
            <person name="Sedzielewska K."/>
            <person name="Noel J."/>
            <person name="Charron P."/>
            <person name="Farinelli L."/>
            <person name="Marton T."/>
            <person name="Kruger M."/>
            <person name="Pelin A."/>
            <person name="Brachmann A."/>
            <person name="Corradi N."/>
        </authorList>
    </citation>
    <scope>NUCLEOTIDE SEQUENCE [LARGE SCALE GENOMIC DNA]</scope>
    <source>
        <strain evidence="2 4">C2</strain>
    </source>
</reference>
<dbReference type="EMBL" id="LLXL01000706">
    <property type="protein sequence ID" value="PKK69622.1"/>
    <property type="molecule type" value="Genomic_DNA"/>
</dbReference>
<name>A0A2N1N6R2_9GLOM</name>